<keyword evidence="2" id="KW-1133">Transmembrane helix</keyword>
<dbReference type="RefSeq" id="XP_007929423.1">
    <property type="nucleotide sequence ID" value="XM_007931232.1"/>
</dbReference>
<dbReference type="Proteomes" id="UP000016932">
    <property type="component" value="Unassembled WGS sequence"/>
</dbReference>
<evidence type="ECO:0000256" key="2">
    <source>
        <dbReference type="SAM" id="Phobius"/>
    </source>
</evidence>
<feature type="compositionally biased region" description="Polar residues" evidence="1">
    <location>
        <begin position="869"/>
        <end position="885"/>
    </location>
</feature>
<dbReference type="KEGG" id="pfj:MYCFIDRAFT_216247"/>
<feature type="region of interest" description="Disordered" evidence="1">
    <location>
        <begin position="780"/>
        <end position="885"/>
    </location>
</feature>
<reference evidence="3 4" key="1">
    <citation type="journal article" date="2012" name="PLoS Pathog.">
        <title>Diverse lifestyles and strategies of plant pathogenesis encoded in the genomes of eighteen Dothideomycetes fungi.</title>
        <authorList>
            <person name="Ohm R.A."/>
            <person name="Feau N."/>
            <person name="Henrissat B."/>
            <person name="Schoch C.L."/>
            <person name="Horwitz B.A."/>
            <person name="Barry K.W."/>
            <person name="Condon B.J."/>
            <person name="Copeland A.C."/>
            <person name="Dhillon B."/>
            <person name="Glaser F."/>
            <person name="Hesse C.N."/>
            <person name="Kosti I."/>
            <person name="LaButti K."/>
            <person name="Lindquist E.A."/>
            <person name="Lucas S."/>
            <person name="Salamov A.A."/>
            <person name="Bradshaw R.E."/>
            <person name="Ciuffetti L."/>
            <person name="Hamelin R.C."/>
            <person name="Kema G.H.J."/>
            <person name="Lawrence C."/>
            <person name="Scott J.A."/>
            <person name="Spatafora J.W."/>
            <person name="Turgeon B.G."/>
            <person name="de Wit P.J.G.M."/>
            <person name="Zhong S."/>
            <person name="Goodwin S.B."/>
            <person name="Grigoriev I.V."/>
        </authorList>
    </citation>
    <scope>NUCLEOTIDE SEQUENCE [LARGE SCALE GENOMIC DNA]</scope>
    <source>
        <strain evidence="3 4">CIRAD86</strain>
    </source>
</reference>
<protein>
    <submittedName>
        <fullName evidence="3">Uncharacterized protein</fullName>
    </submittedName>
</protein>
<evidence type="ECO:0000256" key="1">
    <source>
        <dbReference type="SAM" id="MobiDB-lite"/>
    </source>
</evidence>
<accession>M3ATM2</accession>
<keyword evidence="2" id="KW-0472">Membrane</keyword>
<proteinExistence type="predicted"/>
<dbReference type="VEuPathDB" id="FungiDB:MYCFIDRAFT_216247"/>
<keyword evidence="4" id="KW-1185">Reference proteome</keyword>
<dbReference type="GeneID" id="19338256"/>
<sequence>MPKRTSTPTPSVVDRLAKRSKRRAYETLKIKNESDDSSDVDADAAPQEAQHVGSDPSILPSPSSPPKPGSQVQESGDDECKVIAFPNAAGITEEELLKCWIQYALNQSDGETLDCSTWLHSQATVLGGDHSILDRLFKHSPPAEMLQTICDKLGKRIESARPGGVQARVFQSQTLEAATAPAEASATQDANAAFDPARYKSKSLDKIGRVEMAKAHFPTAQSLFLFHAKANSAISIKIASNGVQSVEPLLHETWSRLSADSRSEWEQLLFRLHKDGLKKPVGPAGQQLLEQQAAVGIVAAVIAGSDTLQASSSAEALTNQPGPQSTVPREVKQNRTATRSLDCVWSFDDVRFSQLSQEERSVVAKAHFPTGLHLLAYHLRMHQATSGLVDWQDSDQVSHRLSQVWQTLPWPVQKSWELRLSDLHNTGVKKVLSTKSRKSLEHKIKPILMKFISEHADPLDAELVAADKPGDSACKTSRSAAGFPREPHAGQRKVDTLPSDADTVHKSTVLVDFVTWTRKPGFYYVLLLVNTPQFPIADATRAEVEECCRAAYEGLASVVELRPLSSQAWGVCLRAYDANSANHQGQLLGRHMFLRGFKLISNHLPSCPTSVFSASISRHLDLDATRLLRKLRREMSRRGLPAPTLLDQRNGTRRRLLVYFPKPPNLFGFYIPIMVQGMTAPYNVFFRSFDQNTRCWICRIVHGGQVCPMALAVTASYIVHVFVTLSISRYREYGTRPTYRTPLLELAQILTYMQPSRSLALIDEIAERSKQTACMQFGIKSEPEEPSAQPEMAPPRPHPEEEREDEEEEDEEAQADDEGNDSDGSYTPTAKRKKAPKKPTANGRKRRQISSGSARRRSDPAERGPPGPSTEQPAAATSTSSSKQPSMIEVCLQNVATMPEDWPIVAEAIKILVHHRLPSAASVQSYEDLATWAGTYECMRKYDADTFEHVVDVLTSAEAKCIVDVLVNTFRSPKIIQAIDRTLGEHVRVRRAASGAVLP</sequence>
<feature type="compositionally biased region" description="Polar residues" evidence="1">
    <location>
        <begin position="1"/>
        <end position="10"/>
    </location>
</feature>
<dbReference type="EMBL" id="KB446561">
    <property type="protein sequence ID" value="EME80508.1"/>
    <property type="molecule type" value="Genomic_DNA"/>
</dbReference>
<feature type="compositionally biased region" description="Basic residues" evidence="1">
    <location>
        <begin position="830"/>
        <end position="848"/>
    </location>
</feature>
<feature type="compositionally biased region" description="Basic and acidic residues" evidence="1">
    <location>
        <begin position="23"/>
        <end position="34"/>
    </location>
</feature>
<feature type="compositionally biased region" description="Acidic residues" evidence="1">
    <location>
        <begin position="802"/>
        <end position="821"/>
    </location>
</feature>
<keyword evidence="2" id="KW-0812">Transmembrane</keyword>
<evidence type="ECO:0000313" key="4">
    <source>
        <dbReference type="Proteomes" id="UP000016932"/>
    </source>
</evidence>
<feature type="region of interest" description="Disordered" evidence="1">
    <location>
        <begin position="313"/>
        <end position="333"/>
    </location>
</feature>
<name>M3ATM2_PSEFD</name>
<dbReference type="AlphaFoldDB" id="M3ATM2"/>
<organism evidence="3 4">
    <name type="scientific">Pseudocercospora fijiensis (strain CIRAD86)</name>
    <name type="common">Black leaf streak disease fungus</name>
    <name type="synonym">Mycosphaerella fijiensis</name>
    <dbReference type="NCBI Taxonomy" id="383855"/>
    <lineage>
        <taxon>Eukaryota</taxon>
        <taxon>Fungi</taxon>
        <taxon>Dikarya</taxon>
        <taxon>Ascomycota</taxon>
        <taxon>Pezizomycotina</taxon>
        <taxon>Dothideomycetes</taxon>
        <taxon>Dothideomycetidae</taxon>
        <taxon>Mycosphaerellales</taxon>
        <taxon>Mycosphaerellaceae</taxon>
        <taxon>Pseudocercospora</taxon>
    </lineage>
</organism>
<feature type="region of interest" description="Disordered" evidence="1">
    <location>
        <begin position="475"/>
        <end position="496"/>
    </location>
</feature>
<feature type="compositionally biased region" description="Basic and acidic residues" evidence="1">
    <location>
        <begin position="485"/>
        <end position="495"/>
    </location>
</feature>
<feature type="region of interest" description="Disordered" evidence="1">
    <location>
        <begin position="1"/>
        <end position="76"/>
    </location>
</feature>
<feature type="transmembrane region" description="Helical" evidence="2">
    <location>
        <begin position="709"/>
        <end position="727"/>
    </location>
</feature>
<evidence type="ECO:0000313" key="3">
    <source>
        <dbReference type="EMBL" id="EME80508.1"/>
    </source>
</evidence>
<dbReference type="OrthoDB" id="10466751at2759"/>
<gene>
    <name evidence="3" type="ORF">MYCFIDRAFT_216247</name>
</gene>
<feature type="compositionally biased region" description="Polar residues" evidence="1">
    <location>
        <begin position="313"/>
        <end position="327"/>
    </location>
</feature>
<dbReference type="HOGENOM" id="CLU_299985_0_0_1"/>